<dbReference type="Gene3D" id="3.40.720.10">
    <property type="entry name" value="Alkaline Phosphatase, subunit A"/>
    <property type="match status" value="1"/>
</dbReference>
<evidence type="ECO:0000256" key="5">
    <source>
        <dbReference type="ARBA" id="ARBA00022801"/>
    </source>
</evidence>
<dbReference type="OrthoDB" id="9763552at2"/>
<dbReference type="GO" id="GO:0046872">
    <property type="term" value="F:metal ion binding"/>
    <property type="evidence" value="ECO:0007669"/>
    <property type="project" value="UniProtKB-KW"/>
</dbReference>
<protein>
    <recommendedName>
        <fullName evidence="8">Sulfatase N-terminal domain-containing protein</fullName>
    </recommendedName>
</protein>
<dbReference type="PANTHER" id="PTHR45953:SF1">
    <property type="entry name" value="IDURONATE 2-SULFATASE"/>
    <property type="match status" value="1"/>
</dbReference>
<dbReference type="InterPro" id="IPR035874">
    <property type="entry name" value="IDS"/>
</dbReference>
<evidence type="ECO:0000256" key="3">
    <source>
        <dbReference type="ARBA" id="ARBA00022723"/>
    </source>
</evidence>
<dbReference type="GO" id="GO:0005737">
    <property type="term" value="C:cytoplasm"/>
    <property type="evidence" value="ECO:0007669"/>
    <property type="project" value="TreeGrafter"/>
</dbReference>
<organism evidence="9 10">
    <name type="scientific">Wenyingzhuangia fucanilytica</name>
    <dbReference type="NCBI Taxonomy" id="1790137"/>
    <lineage>
        <taxon>Bacteria</taxon>
        <taxon>Pseudomonadati</taxon>
        <taxon>Bacteroidota</taxon>
        <taxon>Flavobacteriia</taxon>
        <taxon>Flavobacteriales</taxon>
        <taxon>Flavobacteriaceae</taxon>
        <taxon>Wenyingzhuangia</taxon>
    </lineage>
</organism>
<keyword evidence="4 7" id="KW-0732">Signal</keyword>
<feature type="signal peptide" evidence="7">
    <location>
        <begin position="1"/>
        <end position="24"/>
    </location>
</feature>
<evidence type="ECO:0000259" key="8">
    <source>
        <dbReference type="Pfam" id="PF00884"/>
    </source>
</evidence>
<dbReference type="SUPFAM" id="SSF53649">
    <property type="entry name" value="Alkaline phosphatase-like"/>
    <property type="match status" value="1"/>
</dbReference>
<dbReference type="PANTHER" id="PTHR45953">
    <property type="entry name" value="IDURONATE 2-SULFATASE"/>
    <property type="match status" value="1"/>
</dbReference>
<evidence type="ECO:0000256" key="7">
    <source>
        <dbReference type="SAM" id="SignalP"/>
    </source>
</evidence>
<comment type="similarity">
    <text evidence="2">Belongs to the sulfatase family.</text>
</comment>
<dbReference type="EMBL" id="CP014224">
    <property type="protein sequence ID" value="ANW94782.1"/>
    <property type="molecule type" value="Genomic_DNA"/>
</dbReference>
<keyword evidence="6" id="KW-0106">Calcium</keyword>
<dbReference type="GO" id="GO:0004423">
    <property type="term" value="F:iduronate-2-sulfatase activity"/>
    <property type="evidence" value="ECO:0007669"/>
    <property type="project" value="InterPro"/>
</dbReference>
<sequence length="490" mass="56041">MKMLKLFSILVLIIALNTSCNKKAQQQSKPNVLLLYMDDLRPELGCYGANQIQSPNIDLLAKNSVVFNNAYCNVAVCGASRASMMTGMRPAKNYFKNPFTFIQEEQPNTTTLPLLFKQNGYTTISNGKIYHHVDDRTNDWDEIYRPYAFAKNYTEKDIDTSLVPTKYWQALWKDYKLPKNIKAYAETDNGPAYEKAPVNDSVYIDGVMTNKVIRDLKRLKNSNKPFFLTAGFISNHLPFNAPLEQWEKYNPENIHQPENNYIPKNAPKTSISKWGEMRAYTDIPKKGPVTSKKAKELIHGYYATVSYVDALIGKILEELKNTGLDKNTIVILVADHGYNLEEHTQWAKFTSYDTSTRVPLMIHVPNQKAGTTNALIELVDVYPTLADLCNLQTPNNQLEGKSLVPILQDKSLKGKDFIMMKNHNGYTIKTPDYAYTEFINLETGKEITRMLYDHQIDKEENVNVSEEPEYKAVVDKLHQILRTEFSDNIQ</sequence>
<evidence type="ECO:0000313" key="9">
    <source>
        <dbReference type="EMBL" id="ANW94782.1"/>
    </source>
</evidence>
<feature type="domain" description="Sulfatase N-terminal" evidence="8">
    <location>
        <begin position="30"/>
        <end position="389"/>
    </location>
</feature>
<proteinExistence type="inferred from homology"/>
<gene>
    <name evidence="9" type="ORF">AXE80_00055</name>
</gene>
<evidence type="ECO:0000256" key="2">
    <source>
        <dbReference type="ARBA" id="ARBA00008779"/>
    </source>
</evidence>
<evidence type="ECO:0000256" key="4">
    <source>
        <dbReference type="ARBA" id="ARBA00022729"/>
    </source>
</evidence>
<dbReference type="InterPro" id="IPR017850">
    <property type="entry name" value="Alkaline_phosphatase_core_sf"/>
</dbReference>
<keyword evidence="5" id="KW-0378">Hydrolase</keyword>
<feature type="chain" id="PRO_5008532371" description="Sulfatase N-terminal domain-containing protein" evidence="7">
    <location>
        <begin position="25"/>
        <end position="490"/>
    </location>
</feature>
<accession>A0A1B1Y1Z0</accession>
<dbReference type="KEGG" id="wfu:AXE80_00055"/>
<dbReference type="Pfam" id="PF00884">
    <property type="entry name" value="Sulfatase"/>
    <property type="match status" value="1"/>
</dbReference>
<dbReference type="CDD" id="cd16030">
    <property type="entry name" value="iduronate-2-sulfatase"/>
    <property type="match status" value="1"/>
</dbReference>
<comment type="cofactor">
    <cofactor evidence="1">
        <name>Ca(2+)</name>
        <dbReference type="ChEBI" id="CHEBI:29108"/>
    </cofactor>
</comment>
<dbReference type="Proteomes" id="UP000092967">
    <property type="component" value="Chromosome"/>
</dbReference>
<name>A0A1B1Y1Z0_9FLAO</name>
<dbReference type="InterPro" id="IPR000917">
    <property type="entry name" value="Sulfatase_N"/>
</dbReference>
<evidence type="ECO:0000256" key="6">
    <source>
        <dbReference type="ARBA" id="ARBA00022837"/>
    </source>
</evidence>
<dbReference type="STRING" id="1790137.AXE80_00055"/>
<evidence type="ECO:0000313" key="10">
    <source>
        <dbReference type="Proteomes" id="UP000092967"/>
    </source>
</evidence>
<reference evidence="9 10" key="1">
    <citation type="submission" date="2016-02" db="EMBL/GenBank/DDBJ databases">
        <authorList>
            <person name="Wen L."/>
            <person name="He K."/>
            <person name="Yang H."/>
        </authorList>
    </citation>
    <scope>NUCLEOTIDE SEQUENCE [LARGE SCALE GENOMIC DNA]</scope>
    <source>
        <strain evidence="9 10">CZ1127</strain>
    </source>
</reference>
<evidence type="ECO:0000256" key="1">
    <source>
        <dbReference type="ARBA" id="ARBA00001913"/>
    </source>
</evidence>
<keyword evidence="10" id="KW-1185">Reference proteome</keyword>
<dbReference type="AlphaFoldDB" id="A0A1B1Y1Z0"/>
<keyword evidence="3" id="KW-0479">Metal-binding</keyword>